<proteinExistence type="predicted"/>
<name>A0A2M4B2L6_9DIPT</name>
<dbReference type="AlphaFoldDB" id="A0A2M4B2L6"/>
<organism evidence="1">
    <name type="scientific">Anopheles triannulatus</name>
    <dbReference type="NCBI Taxonomy" id="58253"/>
    <lineage>
        <taxon>Eukaryota</taxon>
        <taxon>Metazoa</taxon>
        <taxon>Ecdysozoa</taxon>
        <taxon>Arthropoda</taxon>
        <taxon>Hexapoda</taxon>
        <taxon>Insecta</taxon>
        <taxon>Pterygota</taxon>
        <taxon>Neoptera</taxon>
        <taxon>Endopterygota</taxon>
        <taxon>Diptera</taxon>
        <taxon>Nematocera</taxon>
        <taxon>Culicoidea</taxon>
        <taxon>Culicidae</taxon>
        <taxon>Anophelinae</taxon>
        <taxon>Anopheles</taxon>
    </lineage>
</organism>
<dbReference type="EMBL" id="GGFK01013968">
    <property type="protein sequence ID" value="MBW47289.1"/>
    <property type="molecule type" value="Transcribed_RNA"/>
</dbReference>
<evidence type="ECO:0000313" key="1">
    <source>
        <dbReference type="EMBL" id="MBW47289.1"/>
    </source>
</evidence>
<reference evidence="1" key="1">
    <citation type="submission" date="2018-01" db="EMBL/GenBank/DDBJ databases">
        <title>An insight into the sialome of Amazonian anophelines.</title>
        <authorList>
            <person name="Ribeiro J.M."/>
            <person name="Scarpassa V."/>
            <person name="Calvo E."/>
        </authorList>
    </citation>
    <scope>NUCLEOTIDE SEQUENCE</scope>
    <source>
        <tissue evidence="1">Salivary glands</tissue>
    </source>
</reference>
<sequence length="118" mass="12194">MIVSKRLCFAPLESFFSISLPVGALADDGVRTVDSEAGDSLVAPETEMVGSWRNTIFSFSATAATAAAEAADAISCVIDDPDALVVPRAAPVPVPTTVGLSSNSSRLAITFVVWCFVG</sequence>
<accession>A0A2M4B2L6</accession>
<protein>
    <submittedName>
        <fullName evidence="1">Putative secreted protein</fullName>
    </submittedName>
</protein>